<dbReference type="SUPFAM" id="SSF50129">
    <property type="entry name" value="GroES-like"/>
    <property type="match status" value="1"/>
</dbReference>
<evidence type="ECO:0000256" key="5">
    <source>
        <dbReference type="ARBA" id="ARBA00023002"/>
    </source>
</evidence>
<evidence type="ECO:0000256" key="2">
    <source>
        <dbReference type="ARBA" id="ARBA00008072"/>
    </source>
</evidence>
<evidence type="ECO:0000256" key="1">
    <source>
        <dbReference type="ARBA" id="ARBA00001947"/>
    </source>
</evidence>
<evidence type="ECO:0000313" key="8">
    <source>
        <dbReference type="EMBL" id="KIJ98046.1"/>
    </source>
</evidence>
<dbReference type="OrthoDB" id="1879366at2759"/>
<feature type="domain" description="Alcohol dehydrogenase-like N-terminal" evidence="7">
    <location>
        <begin position="36"/>
        <end position="141"/>
    </location>
</feature>
<dbReference type="InterPro" id="IPR011032">
    <property type="entry name" value="GroES-like_sf"/>
</dbReference>
<keyword evidence="3" id="KW-0479">Metal-binding</keyword>
<name>A0A0C9XKF3_9AGAR</name>
<keyword evidence="5" id="KW-0560">Oxidoreductase</keyword>
<dbReference type="PANTHER" id="PTHR42940:SF3">
    <property type="entry name" value="ALCOHOL DEHYDROGENASE 1-RELATED"/>
    <property type="match status" value="1"/>
</dbReference>
<dbReference type="GO" id="GO:0005737">
    <property type="term" value="C:cytoplasm"/>
    <property type="evidence" value="ECO:0007669"/>
    <property type="project" value="TreeGrafter"/>
</dbReference>
<dbReference type="SUPFAM" id="SSF51735">
    <property type="entry name" value="NAD(P)-binding Rossmann-fold domains"/>
    <property type="match status" value="1"/>
</dbReference>
<proteinExistence type="inferred from homology"/>
<reference evidence="8 9" key="1">
    <citation type="submission" date="2014-04" db="EMBL/GenBank/DDBJ databases">
        <authorList>
            <consortium name="DOE Joint Genome Institute"/>
            <person name="Kuo A."/>
            <person name="Kohler A."/>
            <person name="Nagy L.G."/>
            <person name="Floudas D."/>
            <person name="Copeland A."/>
            <person name="Barry K.W."/>
            <person name="Cichocki N."/>
            <person name="Veneault-Fourrey C."/>
            <person name="LaButti K."/>
            <person name="Lindquist E.A."/>
            <person name="Lipzen A."/>
            <person name="Lundell T."/>
            <person name="Morin E."/>
            <person name="Murat C."/>
            <person name="Sun H."/>
            <person name="Tunlid A."/>
            <person name="Henrissat B."/>
            <person name="Grigoriev I.V."/>
            <person name="Hibbett D.S."/>
            <person name="Martin F."/>
            <person name="Nordberg H.P."/>
            <person name="Cantor M.N."/>
            <person name="Hua S.X."/>
        </authorList>
    </citation>
    <scope>NUCLEOTIDE SEQUENCE [LARGE SCALE GENOMIC DNA]</scope>
    <source>
        <strain evidence="8 9">LaAM-08-1</strain>
    </source>
</reference>
<accession>A0A0C9XKF3</accession>
<protein>
    <recommendedName>
        <fullName evidence="7">Alcohol dehydrogenase-like N-terminal domain-containing protein</fullName>
    </recommendedName>
</protein>
<dbReference type="Pfam" id="PF08240">
    <property type="entry name" value="ADH_N"/>
    <property type="match status" value="1"/>
</dbReference>
<dbReference type="PROSITE" id="PS00059">
    <property type="entry name" value="ADH_ZINC"/>
    <property type="match status" value="1"/>
</dbReference>
<dbReference type="Gene3D" id="3.40.50.720">
    <property type="entry name" value="NAD(P)-binding Rossmann-like Domain"/>
    <property type="match status" value="2"/>
</dbReference>
<keyword evidence="9" id="KW-1185">Reference proteome</keyword>
<dbReference type="Gene3D" id="3.90.180.10">
    <property type="entry name" value="Medium-chain alcohol dehydrogenases, catalytic domain"/>
    <property type="match status" value="2"/>
</dbReference>
<dbReference type="InterPro" id="IPR036291">
    <property type="entry name" value="NAD(P)-bd_dom_sf"/>
</dbReference>
<dbReference type="GO" id="GO:0004022">
    <property type="term" value="F:alcohol dehydrogenase (NAD+) activity"/>
    <property type="evidence" value="ECO:0007669"/>
    <property type="project" value="TreeGrafter"/>
</dbReference>
<dbReference type="PANTHER" id="PTHR42940">
    <property type="entry name" value="ALCOHOL DEHYDROGENASE 1-RELATED"/>
    <property type="match status" value="1"/>
</dbReference>
<keyword evidence="4" id="KW-0862">Zinc</keyword>
<organism evidence="8 9">
    <name type="scientific">Laccaria amethystina LaAM-08-1</name>
    <dbReference type="NCBI Taxonomy" id="1095629"/>
    <lineage>
        <taxon>Eukaryota</taxon>
        <taxon>Fungi</taxon>
        <taxon>Dikarya</taxon>
        <taxon>Basidiomycota</taxon>
        <taxon>Agaricomycotina</taxon>
        <taxon>Agaricomycetes</taxon>
        <taxon>Agaricomycetidae</taxon>
        <taxon>Agaricales</taxon>
        <taxon>Agaricineae</taxon>
        <taxon>Hydnangiaceae</taxon>
        <taxon>Laccaria</taxon>
    </lineage>
</organism>
<evidence type="ECO:0000259" key="7">
    <source>
        <dbReference type="Pfam" id="PF08240"/>
    </source>
</evidence>
<dbReference type="InterPro" id="IPR002328">
    <property type="entry name" value="ADH_Zn_CS"/>
</dbReference>
<sequence>METPIPLTQKAAILEDYEKDIVIKTDHPVVLPSELKPNERLIKLKFSGVCHSDLHIRKADWSRKSILPLVGGHEGIGRIVAIGDGSHAGGVKIGDRVGVKWIGGVCGRCEMCRKGHESSCLLSFQIPVAFQEYIVSLVDYVTAILEALNGASGTPILCAGMTVYKALKQSKCSIGQWVAISGAGGGWTLSMTQAATNGGPQAAIVAAGDEKPFSQAIMYRRATGTLVAVGMPAGLNVHLTIVGSAIGNQQDGAEALEIAALGKVKCRCEVKKLEDIN</sequence>
<comment type="cofactor">
    <cofactor evidence="1">
        <name>Zn(2+)</name>
        <dbReference type="ChEBI" id="CHEBI:29105"/>
    </cofactor>
</comment>
<dbReference type="HOGENOM" id="CLU_026673_20_1_1"/>
<dbReference type="InterPro" id="IPR013154">
    <property type="entry name" value="ADH-like_N"/>
</dbReference>
<reference evidence="9" key="2">
    <citation type="submission" date="2015-01" db="EMBL/GenBank/DDBJ databases">
        <title>Evolutionary Origins and Diversification of the Mycorrhizal Mutualists.</title>
        <authorList>
            <consortium name="DOE Joint Genome Institute"/>
            <consortium name="Mycorrhizal Genomics Consortium"/>
            <person name="Kohler A."/>
            <person name="Kuo A."/>
            <person name="Nagy L.G."/>
            <person name="Floudas D."/>
            <person name="Copeland A."/>
            <person name="Barry K.W."/>
            <person name="Cichocki N."/>
            <person name="Veneault-Fourrey C."/>
            <person name="LaButti K."/>
            <person name="Lindquist E.A."/>
            <person name="Lipzen A."/>
            <person name="Lundell T."/>
            <person name="Morin E."/>
            <person name="Murat C."/>
            <person name="Riley R."/>
            <person name="Ohm R."/>
            <person name="Sun H."/>
            <person name="Tunlid A."/>
            <person name="Henrissat B."/>
            <person name="Grigoriev I.V."/>
            <person name="Hibbett D.S."/>
            <person name="Martin F."/>
        </authorList>
    </citation>
    <scope>NUCLEOTIDE SEQUENCE [LARGE SCALE GENOMIC DNA]</scope>
    <source>
        <strain evidence="9">LaAM-08-1</strain>
    </source>
</reference>
<gene>
    <name evidence="8" type="ORF">K443DRAFT_133642</name>
</gene>
<evidence type="ECO:0000256" key="3">
    <source>
        <dbReference type="ARBA" id="ARBA00022723"/>
    </source>
</evidence>
<keyword evidence="6" id="KW-0520">NAD</keyword>
<comment type="similarity">
    <text evidence="2">Belongs to the zinc-containing alcohol dehydrogenase family.</text>
</comment>
<evidence type="ECO:0000256" key="6">
    <source>
        <dbReference type="ARBA" id="ARBA00023027"/>
    </source>
</evidence>
<evidence type="ECO:0000256" key="4">
    <source>
        <dbReference type="ARBA" id="ARBA00022833"/>
    </source>
</evidence>
<dbReference type="Proteomes" id="UP000054477">
    <property type="component" value="Unassembled WGS sequence"/>
</dbReference>
<dbReference type="EMBL" id="KN838678">
    <property type="protein sequence ID" value="KIJ98046.1"/>
    <property type="molecule type" value="Genomic_DNA"/>
</dbReference>
<dbReference type="STRING" id="1095629.A0A0C9XKF3"/>
<evidence type="ECO:0000313" key="9">
    <source>
        <dbReference type="Proteomes" id="UP000054477"/>
    </source>
</evidence>
<dbReference type="AlphaFoldDB" id="A0A0C9XKF3"/>
<dbReference type="GO" id="GO:0008270">
    <property type="term" value="F:zinc ion binding"/>
    <property type="evidence" value="ECO:0007669"/>
    <property type="project" value="InterPro"/>
</dbReference>